<keyword evidence="7" id="KW-1133">Transmembrane helix</keyword>
<dbReference type="GO" id="GO:0016036">
    <property type="term" value="P:cellular response to phosphate starvation"/>
    <property type="evidence" value="ECO:0007669"/>
    <property type="project" value="TreeGrafter"/>
</dbReference>
<comment type="catalytic activity">
    <reaction evidence="1">
        <text>ATP + protein L-histidine = ADP + protein N-phospho-L-histidine.</text>
        <dbReference type="EC" id="2.7.13.3"/>
    </reaction>
</comment>
<keyword evidence="7" id="KW-0472">Membrane</keyword>
<accession>A0A3S4RQS2</accession>
<proteinExistence type="predicted"/>
<sequence>MSQNTRYLLSACLFAVVAFLFIQFYWIKTYYTSTLINFERDVNLAFEDGVKKEFMLRCDTIQQAIENNLMDSSKFIISSKFHPTEKVQVYTIRSTKDLNDNFGTSFSKQQLNQPLTKGDVSLKRKIAAAFAQNIRQEDLENHFIYYRTQDLGRYIEEKANQYQFDTASLRKTFNYYLNLRGIKSDYTFILKNKDSTLNNRPKLFSRFKQPIVTKSFPTYLLEKNSYVRASFIAPFSYVISKTWLLIASSIALMVIVCYLVWFLTKTLLSAQKVALIKEDFISNITHEFKTPIATVAVAAEALEDADTIQNSEKRNRYLSHIKNEAQRLNLLVDQVMSLSLQNQTAYALYKETIVVSEVINQLIKLHQIKADKSLLVNTNIPEQITVEADKSQFYHALNNIMDNAIKYSDDQVNLEINSYDKNGFMIIEIIDKGIGMEKSELKLIFDKFYRIKNQYHSIKGHGLGLTFVKQIMEQHQGWYKIDSEINNGTKVTLAWPQ</sequence>
<comment type="caution">
    <text evidence="9">The sequence shown here is derived from an EMBL/GenBank/DDBJ whole genome shotgun (WGS) entry which is preliminary data.</text>
</comment>
<dbReference type="SUPFAM" id="SSF47384">
    <property type="entry name" value="Homodimeric domain of signal transducing histidine kinase"/>
    <property type="match status" value="1"/>
</dbReference>
<dbReference type="GO" id="GO:0005886">
    <property type="term" value="C:plasma membrane"/>
    <property type="evidence" value="ECO:0007669"/>
    <property type="project" value="TreeGrafter"/>
</dbReference>
<evidence type="ECO:0000313" key="10">
    <source>
        <dbReference type="Proteomes" id="UP000284120"/>
    </source>
</evidence>
<dbReference type="PROSITE" id="PS50109">
    <property type="entry name" value="HIS_KIN"/>
    <property type="match status" value="1"/>
</dbReference>
<dbReference type="PANTHER" id="PTHR45453:SF1">
    <property type="entry name" value="PHOSPHATE REGULON SENSOR PROTEIN PHOR"/>
    <property type="match status" value="1"/>
</dbReference>
<gene>
    <name evidence="9" type="ORF">DPV69_12020</name>
</gene>
<evidence type="ECO:0000256" key="5">
    <source>
        <dbReference type="ARBA" id="ARBA00022777"/>
    </source>
</evidence>
<reference evidence="9 10" key="1">
    <citation type="submission" date="2018-06" db="EMBL/GenBank/DDBJ databases">
        <title>Pedobacter endophyticus sp. nov., an endophytic bacterium isolated from a leaf of Triticum aestivum.</title>
        <authorList>
            <person name="Zhang L."/>
        </authorList>
    </citation>
    <scope>NUCLEOTIDE SEQUENCE [LARGE SCALE GENOMIC DNA]</scope>
    <source>
        <strain evidence="9 10">CM134L-2</strain>
    </source>
</reference>
<dbReference type="InterPro" id="IPR050351">
    <property type="entry name" value="BphY/WalK/GraS-like"/>
</dbReference>
<keyword evidence="7" id="KW-0812">Transmembrane</keyword>
<feature type="transmembrane region" description="Helical" evidence="7">
    <location>
        <begin position="243"/>
        <end position="263"/>
    </location>
</feature>
<keyword evidence="10" id="KW-1185">Reference proteome</keyword>
<evidence type="ECO:0000256" key="4">
    <source>
        <dbReference type="ARBA" id="ARBA00022679"/>
    </source>
</evidence>
<dbReference type="InterPro" id="IPR036890">
    <property type="entry name" value="HATPase_C_sf"/>
</dbReference>
<dbReference type="OrthoDB" id="921707at2"/>
<dbReference type="InterPro" id="IPR005467">
    <property type="entry name" value="His_kinase_dom"/>
</dbReference>
<dbReference type="Gene3D" id="3.30.565.10">
    <property type="entry name" value="Histidine kinase-like ATPase, C-terminal domain"/>
    <property type="match status" value="1"/>
</dbReference>
<keyword evidence="3" id="KW-0597">Phosphoprotein</keyword>
<evidence type="ECO:0000256" key="3">
    <source>
        <dbReference type="ARBA" id="ARBA00022553"/>
    </source>
</evidence>
<dbReference type="InterPro" id="IPR004358">
    <property type="entry name" value="Sig_transdc_His_kin-like_C"/>
</dbReference>
<dbReference type="SMART" id="SM00387">
    <property type="entry name" value="HATPase_c"/>
    <property type="match status" value="1"/>
</dbReference>
<dbReference type="CDD" id="cd00082">
    <property type="entry name" value="HisKA"/>
    <property type="match status" value="1"/>
</dbReference>
<evidence type="ECO:0000256" key="7">
    <source>
        <dbReference type="SAM" id="Phobius"/>
    </source>
</evidence>
<dbReference type="InterPro" id="IPR003661">
    <property type="entry name" value="HisK_dim/P_dom"/>
</dbReference>
<evidence type="ECO:0000256" key="1">
    <source>
        <dbReference type="ARBA" id="ARBA00000085"/>
    </source>
</evidence>
<dbReference type="AlphaFoldDB" id="A0A3S4RQS2"/>
<evidence type="ECO:0000256" key="2">
    <source>
        <dbReference type="ARBA" id="ARBA00012438"/>
    </source>
</evidence>
<dbReference type="PANTHER" id="PTHR45453">
    <property type="entry name" value="PHOSPHATE REGULON SENSOR PROTEIN PHOR"/>
    <property type="match status" value="1"/>
</dbReference>
<name>A0A3S4RQS2_9SPHI</name>
<dbReference type="PRINTS" id="PR00344">
    <property type="entry name" value="BCTRLSENSOR"/>
</dbReference>
<organism evidence="9 10">
    <name type="scientific">Pedobacter chitinilyticus</name>
    <dbReference type="NCBI Taxonomy" id="2233776"/>
    <lineage>
        <taxon>Bacteria</taxon>
        <taxon>Pseudomonadati</taxon>
        <taxon>Bacteroidota</taxon>
        <taxon>Sphingobacteriia</taxon>
        <taxon>Sphingobacteriales</taxon>
        <taxon>Sphingobacteriaceae</taxon>
        <taxon>Pedobacter</taxon>
    </lineage>
</organism>
<keyword evidence="5 9" id="KW-0418">Kinase</keyword>
<evidence type="ECO:0000313" key="9">
    <source>
        <dbReference type="EMBL" id="RWU07701.1"/>
    </source>
</evidence>
<dbReference type="GO" id="GO:0000155">
    <property type="term" value="F:phosphorelay sensor kinase activity"/>
    <property type="evidence" value="ECO:0007669"/>
    <property type="project" value="InterPro"/>
</dbReference>
<evidence type="ECO:0000259" key="8">
    <source>
        <dbReference type="PROSITE" id="PS50109"/>
    </source>
</evidence>
<keyword evidence="6" id="KW-0902">Two-component regulatory system</keyword>
<dbReference type="Gene3D" id="1.10.287.130">
    <property type="match status" value="1"/>
</dbReference>
<feature type="transmembrane region" description="Helical" evidence="7">
    <location>
        <begin position="7"/>
        <end position="27"/>
    </location>
</feature>
<feature type="domain" description="Histidine kinase" evidence="8">
    <location>
        <begin position="283"/>
        <end position="497"/>
    </location>
</feature>
<dbReference type="EC" id="2.7.13.3" evidence="2"/>
<dbReference type="SUPFAM" id="SSF55874">
    <property type="entry name" value="ATPase domain of HSP90 chaperone/DNA topoisomerase II/histidine kinase"/>
    <property type="match status" value="1"/>
</dbReference>
<dbReference type="GO" id="GO:0004721">
    <property type="term" value="F:phosphoprotein phosphatase activity"/>
    <property type="evidence" value="ECO:0007669"/>
    <property type="project" value="TreeGrafter"/>
</dbReference>
<dbReference type="Pfam" id="PF00512">
    <property type="entry name" value="HisKA"/>
    <property type="match status" value="1"/>
</dbReference>
<dbReference type="Pfam" id="PF02518">
    <property type="entry name" value="HATPase_c"/>
    <property type="match status" value="1"/>
</dbReference>
<evidence type="ECO:0000256" key="6">
    <source>
        <dbReference type="ARBA" id="ARBA00023012"/>
    </source>
</evidence>
<dbReference type="RefSeq" id="WP_113647610.1">
    <property type="nucleotide sequence ID" value="NZ_QMHN01000003.1"/>
</dbReference>
<keyword evidence="4" id="KW-0808">Transferase</keyword>
<dbReference type="EMBL" id="SAYW01000003">
    <property type="protein sequence ID" value="RWU07701.1"/>
    <property type="molecule type" value="Genomic_DNA"/>
</dbReference>
<dbReference type="InterPro" id="IPR036097">
    <property type="entry name" value="HisK_dim/P_sf"/>
</dbReference>
<protein>
    <recommendedName>
        <fullName evidence="2">histidine kinase</fullName>
        <ecNumber evidence="2">2.7.13.3</ecNumber>
    </recommendedName>
</protein>
<dbReference type="SMART" id="SM00388">
    <property type="entry name" value="HisKA"/>
    <property type="match status" value="1"/>
</dbReference>
<dbReference type="InterPro" id="IPR003594">
    <property type="entry name" value="HATPase_dom"/>
</dbReference>
<dbReference type="Proteomes" id="UP000284120">
    <property type="component" value="Unassembled WGS sequence"/>
</dbReference>